<dbReference type="Proteomes" id="UP001066276">
    <property type="component" value="Chromosome 1_2"/>
</dbReference>
<name>A0AAV7W1D9_PLEWA</name>
<comment type="caution">
    <text evidence="1">The sequence shown here is derived from an EMBL/GenBank/DDBJ whole genome shotgun (WGS) entry which is preliminary data.</text>
</comment>
<reference evidence="1" key="1">
    <citation type="journal article" date="2022" name="bioRxiv">
        <title>Sequencing and chromosome-scale assembly of the giantPleurodeles waltlgenome.</title>
        <authorList>
            <person name="Brown T."/>
            <person name="Elewa A."/>
            <person name="Iarovenko S."/>
            <person name="Subramanian E."/>
            <person name="Araus A.J."/>
            <person name="Petzold A."/>
            <person name="Susuki M."/>
            <person name="Suzuki K.-i.T."/>
            <person name="Hayashi T."/>
            <person name="Toyoda A."/>
            <person name="Oliveira C."/>
            <person name="Osipova E."/>
            <person name="Leigh N.D."/>
            <person name="Simon A."/>
            <person name="Yun M.H."/>
        </authorList>
    </citation>
    <scope>NUCLEOTIDE SEQUENCE</scope>
    <source>
        <strain evidence="1">20211129_DDA</strain>
        <tissue evidence="1">Liver</tissue>
    </source>
</reference>
<proteinExistence type="predicted"/>
<evidence type="ECO:0000313" key="1">
    <source>
        <dbReference type="EMBL" id="KAJ1207785.1"/>
    </source>
</evidence>
<dbReference type="AlphaFoldDB" id="A0AAV7W1D9"/>
<accession>A0AAV7W1D9</accession>
<protein>
    <submittedName>
        <fullName evidence="1">Uncharacterized protein</fullName>
    </submittedName>
</protein>
<evidence type="ECO:0000313" key="2">
    <source>
        <dbReference type="Proteomes" id="UP001066276"/>
    </source>
</evidence>
<keyword evidence="2" id="KW-1185">Reference proteome</keyword>
<sequence length="148" mass="15992">MHPCLGFSVFLELNYATRNTGGFEGNGRTAGLDGFDIGGPTASRWGDVLLFYAYKTNCSACNKHNILAAFSLRGPVSCNQLFAVPRAERRADTRPCLGFSVFLELNYATRNTGGFEGNGRTAGLDGFDIGGPTASRWGDVLLFYAYVI</sequence>
<gene>
    <name evidence="1" type="ORF">NDU88_003175</name>
</gene>
<organism evidence="1 2">
    <name type="scientific">Pleurodeles waltl</name>
    <name type="common">Iberian ribbed newt</name>
    <dbReference type="NCBI Taxonomy" id="8319"/>
    <lineage>
        <taxon>Eukaryota</taxon>
        <taxon>Metazoa</taxon>
        <taxon>Chordata</taxon>
        <taxon>Craniata</taxon>
        <taxon>Vertebrata</taxon>
        <taxon>Euteleostomi</taxon>
        <taxon>Amphibia</taxon>
        <taxon>Batrachia</taxon>
        <taxon>Caudata</taxon>
        <taxon>Salamandroidea</taxon>
        <taxon>Salamandridae</taxon>
        <taxon>Pleurodelinae</taxon>
        <taxon>Pleurodeles</taxon>
    </lineage>
</organism>
<dbReference type="EMBL" id="JANPWB010000002">
    <property type="protein sequence ID" value="KAJ1207785.1"/>
    <property type="molecule type" value="Genomic_DNA"/>
</dbReference>